<keyword evidence="5 9" id="KW-0812">Transmembrane</keyword>
<dbReference type="Gene3D" id="1.20.1280.290">
    <property type="match status" value="2"/>
</dbReference>
<evidence type="ECO:0000256" key="2">
    <source>
        <dbReference type="ARBA" id="ARBA00007809"/>
    </source>
</evidence>
<keyword evidence="11" id="KW-1185">Reference proteome</keyword>
<proteinExistence type="inferred from homology"/>
<feature type="transmembrane region" description="Helical" evidence="9">
    <location>
        <begin position="194"/>
        <end position="216"/>
    </location>
</feature>
<feature type="transmembrane region" description="Helical" evidence="9">
    <location>
        <begin position="135"/>
        <end position="155"/>
    </location>
</feature>
<dbReference type="InterPro" id="IPR047664">
    <property type="entry name" value="SWEET"/>
</dbReference>
<feature type="transmembrane region" description="Helical" evidence="9">
    <location>
        <begin position="73"/>
        <end position="90"/>
    </location>
</feature>
<comment type="function">
    <text evidence="9">Mediates both low-affinity uptake and efflux of sugar across the membrane.</text>
</comment>
<evidence type="ECO:0000256" key="9">
    <source>
        <dbReference type="RuleBase" id="RU910715"/>
    </source>
</evidence>
<evidence type="ECO:0000256" key="8">
    <source>
        <dbReference type="ARBA" id="ARBA00023136"/>
    </source>
</evidence>
<reference evidence="10" key="1">
    <citation type="submission" date="2022-04" db="EMBL/GenBank/DDBJ databases">
        <title>Carnegiea gigantea Genome sequencing and assembly v2.</title>
        <authorList>
            <person name="Copetti D."/>
            <person name="Sanderson M.J."/>
            <person name="Burquez A."/>
            <person name="Wojciechowski M.F."/>
        </authorList>
    </citation>
    <scope>NUCLEOTIDE SEQUENCE</scope>
    <source>
        <strain evidence="10">SGP5-SGP5p</strain>
        <tissue evidence="10">Aerial part</tissue>
    </source>
</reference>
<dbReference type="OrthoDB" id="409725at2759"/>
<sequence length="253" mass="27877">MGDKLRIAAGVMGTLLTLLNPNAASMLLFAAPMYSLTPRSCILNLFYSTSPLEERLTFSRVIKKRSTQEFSCVPYIVALLNCLIYAWYGLPIVSCGWENFPLIPINGLGILLESSFIVIYLWFASSRGKVKVAAMTLPVIALFCMTALISAFLFHDRHHRKVFVGTVGLVASSAMYGSPLVAVKKVIKTKSVGYMPFSLSLFSFLASSLWMAYGLLSHDLFLAFSRGSKSLIRILCFANFNSPDPDINMLAVS</sequence>
<feature type="transmembrane region" description="Helical" evidence="9">
    <location>
        <begin position="162"/>
        <end position="182"/>
    </location>
</feature>
<dbReference type="EMBL" id="JAKOGI010000003">
    <property type="protein sequence ID" value="KAJ8452715.1"/>
    <property type="molecule type" value="Genomic_DNA"/>
</dbReference>
<dbReference type="GO" id="GO:0051119">
    <property type="term" value="F:sugar transmembrane transporter activity"/>
    <property type="evidence" value="ECO:0007669"/>
    <property type="project" value="InterPro"/>
</dbReference>
<evidence type="ECO:0000256" key="6">
    <source>
        <dbReference type="ARBA" id="ARBA00022737"/>
    </source>
</evidence>
<name>A0A9Q1QUH2_9CARY</name>
<evidence type="ECO:0000256" key="4">
    <source>
        <dbReference type="ARBA" id="ARBA00022597"/>
    </source>
</evidence>
<feature type="transmembrane region" description="Helical" evidence="9">
    <location>
        <begin position="102"/>
        <end position="123"/>
    </location>
</feature>
<dbReference type="Proteomes" id="UP001153076">
    <property type="component" value="Unassembled WGS sequence"/>
</dbReference>
<comment type="subcellular location">
    <subcellularLocation>
        <location evidence="1">Endomembrane system</location>
        <topology evidence="1">Multi-pass membrane protein</topology>
    </subcellularLocation>
</comment>
<dbReference type="InterPro" id="IPR004316">
    <property type="entry name" value="SWEET_rpt"/>
</dbReference>
<dbReference type="PANTHER" id="PTHR10791">
    <property type="entry name" value="RAG1-ACTIVATING PROTEIN 1"/>
    <property type="match status" value="1"/>
</dbReference>
<evidence type="ECO:0000313" key="10">
    <source>
        <dbReference type="EMBL" id="KAJ8452715.1"/>
    </source>
</evidence>
<dbReference type="GO" id="GO:0016020">
    <property type="term" value="C:membrane"/>
    <property type="evidence" value="ECO:0007669"/>
    <property type="project" value="InterPro"/>
</dbReference>
<dbReference type="AlphaFoldDB" id="A0A9Q1QUH2"/>
<evidence type="ECO:0000256" key="1">
    <source>
        <dbReference type="ARBA" id="ARBA00004127"/>
    </source>
</evidence>
<dbReference type="PANTHER" id="PTHR10791:SF28">
    <property type="entry name" value="BIDIRECTIONAL SUGAR TRANSPORTER SWEET3"/>
    <property type="match status" value="1"/>
</dbReference>
<comment type="caution">
    <text evidence="10">The sequence shown here is derived from an EMBL/GenBank/DDBJ whole genome shotgun (WGS) entry which is preliminary data.</text>
</comment>
<evidence type="ECO:0000256" key="7">
    <source>
        <dbReference type="ARBA" id="ARBA00022989"/>
    </source>
</evidence>
<dbReference type="Pfam" id="PF03083">
    <property type="entry name" value="MtN3_slv"/>
    <property type="match status" value="2"/>
</dbReference>
<comment type="caution">
    <text evidence="9">Lacks conserved residue(s) required for the propagation of feature annotation.</text>
</comment>
<keyword evidence="8 9" id="KW-0472">Membrane</keyword>
<accession>A0A9Q1QUH2</accession>
<dbReference type="GO" id="GO:0012505">
    <property type="term" value="C:endomembrane system"/>
    <property type="evidence" value="ECO:0007669"/>
    <property type="project" value="UniProtKB-SubCell"/>
</dbReference>
<protein>
    <recommendedName>
        <fullName evidence="9">Bidirectional sugar transporter SWEET</fullName>
    </recommendedName>
</protein>
<evidence type="ECO:0000313" key="11">
    <source>
        <dbReference type="Proteomes" id="UP001153076"/>
    </source>
</evidence>
<comment type="similarity">
    <text evidence="2 9">Belongs to the SWEET sugar transporter family.</text>
</comment>
<keyword evidence="3 9" id="KW-0813">Transport</keyword>
<organism evidence="10 11">
    <name type="scientific">Carnegiea gigantea</name>
    <dbReference type="NCBI Taxonomy" id="171969"/>
    <lineage>
        <taxon>Eukaryota</taxon>
        <taxon>Viridiplantae</taxon>
        <taxon>Streptophyta</taxon>
        <taxon>Embryophyta</taxon>
        <taxon>Tracheophyta</taxon>
        <taxon>Spermatophyta</taxon>
        <taxon>Magnoliopsida</taxon>
        <taxon>eudicotyledons</taxon>
        <taxon>Gunneridae</taxon>
        <taxon>Pentapetalae</taxon>
        <taxon>Caryophyllales</taxon>
        <taxon>Cactineae</taxon>
        <taxon>Cactaceae</taxon>
        <taxon>Cactoideae</taxon>
        <taxon>Echinocereeae</taxon>
        <taxon>Carnegiea</taxon>
    </lineage>
</organism>
<keyword evidence="4 9" id="KW-0762">Sugar transport</keyword>
<keyword evidence="7 9" id="KW-1133">Transmembrane helix</keyword>
<evidence type="ECO:0000256" key="3">
    <source>
        <dbReference type="ARBA" id="ARBA00022448"/>
    </source>
</evidence>
<gene>
    <name evidence="10" type="ORF">Cgig2_005051</name>
</gene>
<keyword evidence="6" id="KW-0677">Repeat</keyword>
<evidence type="ECO:0000256" key="5">
    <source>
        <dbReference type="ARBA" id="ARBA00022692"/>
    </source>
</evidence>